<dbReference type="CDD" id="cd06259">
    <property type="entry name" value="YdcF-like"/>
    <property type="match status" value="1"/>
</dbReference>
<evidence type="ECO:0000259" key="1">
    <source>
        <dbReference type="Pfam" id="PF02698"/>
    </source>
</evidence>
<dbReference type="InterPro" id="IPR014729">
    <property type="entry name" value="Rossmann-like_a/b/a_fold"/>
</dbReference>
<dbReference type="Proteomes" id="UP001209229">
    <property type="component" value="Unassembled WGS sequence"/>
</dbReference>
<evidence type="ECO:0000313" key="3">
    <source>
        <dbReference type="Proteomes" id="UP001209229"/>
    </source>
</evidence>
<feature type="domain" description="DUF218" evidence="1">
    <location>
        <begin position="23"/>
        <end position="191"/>
    </location>
</feature>
<dbReference type="GO" id="GO:0043164">
    <property type="term" value="P:Gram-negative-bacterium-type cell wall biogenesis"/>
    <property type="evidence" value="ECO:0007669"/>
    <property type="project" value="TreeGrafter"/>
</dbReference>
<dbReference type="PANTHER" id="PTHR30336:SF4">
    <property type="entry name" value="ENVELOPE BIOGENESIS FACTOR ELYC"/>
    <property type="match status" value="1"/>
</dbReference>
<dbReference type="Gene3D" id="3.40.50.620">
    <property type="entry name" value="HUPs"/>
    <property type="match status" value="1"/>
</dbReference>
<dbReference type="InterPro" id="IPR051599">
    <property type="entry name" value="Cell_Envelope_Assoc"/>
</dbReference>
<dbReference type="EMBL" id="JAPDPJ010000005">
    <property type="protein sequence ID" value="MCW3785684.1"/>
    <property type="molecule type" value="Genomic_DNA"/>
</dbReference>
<keyword evidence="3" id="KW-1185">Reference proteome</keyword>
<sequence>MFYHVSGWWEGKLRNPQTVEHYDGIILLGGFSNYRTDVKRIRFTESADRMFQALELYKLGKADWFIFTGGSARIIAKEKHEGEFLKDYLQLMDIPKERLLVEWQSRNTHENAVETLKMLKEKNIEDGHFLLVTSGFHMKRALGCFAKEGILVEPYKTDPLQGNLKPDLADAITPSAGVLAMWERLFREWIGYVVYKAKGFS</sequence>
<proteinExistence type="predicted"/>
<protein>
    <submittedName>
        <fullName evidence="2">YdcF family protein</fullName>
    </submittedName>
</protein>
<dbReference type="InterPro" id="IPR003848">
    <property type="entry name" value="DUF218"/>
</dbReference>
<dbReference type="AlphaFoldDB" id="A0AAE3M214"/>
<accession>A0AAE3M214</accession>
<dbReference type="PANTHER" id="PTHR30336">
    <property type="entry name" value="INNER MEMBRANE PROTEIN, PROBABLE PERMEASE"/>
    <property type="match status" value="1"/>
</dbReference>
<gene>
    <name evidence="2" type="ORF">OM075_04360</name>
</gene>
<dbReference type="GO" id="GO:0000270">
    <property type="term" value="P:peptidoglycan metabolic process"/>
    <property type="evidence" value="ECO:0007669"/>
    <property type="project" value="TreeGrafter"/>
</dbReference>
<name>A0AAE3M214_9BACT</name>
<dbReference type="Pfam" id="PF02698">
    <property type="entry name" value="DUF218"/>
    <property type="match status" value="1"/>
</dbReference>
<dbReference type="RefSeq" id="WP_301189256.1">
    <property type="nucleotide sequence ID" value="NZ_JAPDPJ010000005.1"/>
</dbReference>
<evidence type="ECO:0000313" key="2">
    <source>
        <dbReference type="EMBL" id="MCW3785684.1"/>
    </source>
</evidence>
<comment type="caution">
    <text evidence="2">The sequence shown here is derived from an EMBL/GenBank/DDBJ whole genome shotgun (WGS) entry which is preliminary data.</text>
</comment>
<organism evidence="2 3">
    <name type="scientific">Plebeiibacterium sediminum</name>
    <dbReference type="NCBI Taxonomy" id="2992112"/>
    <lineage>
        <taxon>Bacteria</taxon>
        <taxon>Pseudomonadati</taxon>
        <taxon>Bacteroidota</taxon>
        <taxon>Bacteroidia</taxon>
        <taxon>Marinilabiliales</taxon>
        <taxon>Marinilabiliaceae</taxon>
        <taxon>Plebeiibacterium</taxon>
    </lineage>
</organism>
<reference evidence="2" key="1">
    <citation type="submission" date="2022-10" db="EMBL/GenBank/DDBJ databases">
        <authorList>
            <person name="Yu W.X."/>
        </authorList>
    </citation>
    <scope>NUCLEOTIDE SEQUENCE</scope>
    <source>
        <strain evidence="2">AAT</strain>
    </source>
</reference>
<dbReference type="GO" id="GO:0005886">
    <property type="term" value="C:plasma membrane"/>
    <property type="evidence" value="ECO:0007669"/>
    <property type="project" value="TreeGrafter"/>
</dbReference>